<dbReference type="Pfam" id="PF04143">
    <property type="entry name" value="Sulf_transp"/>
    <property type="match status" value="1"/>
</dbReference>
<organism evidence="2 3">
    <name type="scientific">Oceanithermus desulfurans NBRC 100063</name>
    <dbReference type="NCBI Taxonomy" id="1227550"/>
    <lineage>
        <taxon>Bacteria</taxon>
        <taxon>Thermotogati</taxon>
        <taxon>Deinococcota</taxon>
        <taxon>Deinococci</taxon>
        <taxon>Thermales</taxon>
        <taxon>Thermaceae</taxon>
        <taxon>Oceanithermus</taxon>
    </lineage>
</organism>
<proteinExistence type="predicted"/>
<feature type="transmembrane region" description="Helical" evidence="1">
    <location>
        <begin position="105"/>
        <end position="132"/>
    </location>
</feature>
<comment type="caution">
    <text evidence="2">The sequence shown here is derived from an EMBL/GenBank/DDBJ whole genome shotgun (WGS) entry which is preliminary data.</text>
</comment>
<keyword evidence="1" id="KW-0812">Transmembrane</keyword>
<keyword evidence="1" id="KW-0472">Membrane</keyword>
<feature type="transmembrane region" description="Helical" evidence="1">
    <location>
        <begin position="39"/>
        <end position="60"/>
    </location>
</feature>
<gene>
    <name evidence="2" type="ORF">ODE01S_07450</name>
</gene>
<evidence type="ECO:0000313" key="3">
    <source>
        <dbReference type="Proteomes" id="UP000321827"/>
    </source>
</evidence>
<accession>A0A511RI35</accession>
<name>A0A511RI35_9DEIN</name>
<dbReference type="RefSeq" id="WP_147146005.1">
    <property type="nucleotide sequence ID" value="NZ_BJXN01000004.1"/>
</dbReference>
<keyword evidence="1" id="KW-1133">Transmembrane helix</keyword>
<protein>
    <submittedName>
        <fullName evidence="2">Transporter</fullName>
    </submittedName>
</protein>
<evidence type="ECO:0000256" key="1">
    <source>
        <dbReference type="SAM" id="Phobius"/>
    </source>
</evidence>
<sequence length="138" mass="15239">MRFFFGLAYFLVGVLGGVTLVQSQAASWYRIQEMFQFGAFHMYGMIMSAIVVAMIGVWLLRGKRSLEGPEIKINDKARTWTRYIVGGTIFGLGWALAGACPGPTLALIGAGWPAYLILFAGMILGTWVYGLLREMLPH</sequence>
<dbReference type="OrthoDB" id="9790409at2"/>
<dbReference type="EMBL" id="BJXN01000004">
    <property type="protein sequence ID" value="GEM89311.1"/>
    <property type="molecule type" value="Genomic_DNA"/>
</dbReference>
<evidence type="ECO:0000313" key="2">
    <source>
        <dbReference type="EMBL" id="GEM89311.1"/>
    </source>
</evidence>
<reference evidence="2 3" key="1">
    <citation type="submission" date="2019-07" db="EMBL/GenBank/DDBJ databases">
        <title>Whole genome shotgun sequence of Oceanithermus desulfurans NBRC 100063.</title>
        <authorList>
            <person name="Hosoyama A."/>
            <person name="Uohara A."/>
            <person name="Ohji S."/>
            <person name="Ichikawa N."/>
        </authorList>
    </citation>
    <scope>NUCLEOTIDE SEQUENCE [LARGE SCALE GENOMIC DNA]</scope>
    <source>
        <strain evidence="2 3">NBRC 100063</strain>
    </source>
</reference>
<dbReference type="InterPro" id="IPR007272">
    <property type="entry name" value="Sulf_transp_TsuA/YedE"/>
</dbReference>
<dbReference type="Proteomes" id="UP000321827">
    <property type="component" value="Unassembled WGS sequence"/>
</dbReference>
<feature type="transmembrane region" description="Helical" evidence="1">
    <location>
        <begin position="80"/>
        <end position="99"/>
    </location>
</feature>
<dbReference type="AlphaFoldDB" id="A0A511RI35"/>